<organism evidence="2">
    <name type="scientific">uncultured Segetibacter sp</name>
    <dbReference type="NCBI Taxonomy" id="481133"/>
    <lineage>
        <taxon>Bacteria</taxon>
        <taxon>Pseudomonadati</taxon>
        <taxon>Bacteroidota</taxon>
        <taxon>Chitinophagia</taxon>
        <taxon>Chitinophagales</taxon>
        <taxon>Chitinophagaceae</taxon>
        <taxon>Segetibacter</taxon>
        <taxon>environmental samples</taxon>
    </lineage>
</organism>
<keyword evidence="1" id="KW-1133">Transmembrane helix</keyword>
<feature type="transmembrane region" description="Helical" evidence="1">
    <location>
        <begin position="12"/>
        <end position="31"/>
    </location>
</feature>
<proteinExistence type="predicted"/>
<keyword evidence="1" id="KW-0472">Membrane</keyword>
<protein>
    <submittedName>
        <fullName evidence="2">Uncharacterized protein</fullName>
    </submittedName>
</protein>
<keyword evidence="1" id="KW-0812">Transmembrane</keyword>
<accession>A0A6J4TCP0</accession>
<dbReference type="EMBL" id="CADCVN010001127">
    <property type="protein sequence ID" value="CAA9519944.1"/>
    <property type="molecule type" value="Genomic_DNA"/>
</dbReference>
<sequence length="71" mass="8035">MEPEAAAFLRRVANSLAIGFIWLAVNATAAIKGDNAFIGDHLTIGNILFYLWFVISIVILVIIYKKIWRDR</sequence>
<feature type="transmembrane region" description="Helical" evidence="1">
    <location>
        <begin position="43"/>
        <end position="64"/>
    </location>
</feature>
<evidence type="ECO:0000256" key="1">
    <source>
        <dbReference type="SAM" id="Phobius"/>
    </source>
</evidence>
<gene>
    <name evidence="2" type="ORF">AVDCRST_MAG96-2871</name>
</gene>
<reference evidence="2" key="1">
    <citation type="submission" date="2020-02" db="EMBL/GenBank/DDBJ databases">
        <authorList>
            <person name="Meier V. D."/>
        </authorList>
    </citation>
    <scope>NUCLEOTIDE SEQUENCE</scope>
    <source>
        <strain evidence="2">AVDCRST_MAG96</strain>
    </source>
</reference>
<name>A0A6J4TCP0_9BACT</name>
<dbReference type="AlphaFoldDB" id="A0A6J4TCP0"/>
<evidence type="ECO:0000313" key="2">
    <source>
        <dbReference type="EMBL" id="CAA9519944.1"/>
    </source>
</evidence>